<dbReference type="Proteomes" id="UP000199064">
    <property type="component" value="Unassembled WGS sequence"/>
</dbReference>
<keyword evidence="2" id="KW-0547">Nucleotide-binding</keyword>
<dbReference type="GO" id="GO:0018169">
    <property type="term" value="F:ribosomal S6-glutamic acid ligase activity"/>
    <property type="evidence" value="ECO:0007669"/>
    <property type="project" value="TreeGrafter"/>
</dbReference>
<dbReference type="SUPFAM" id="SSF56059">
    <property type="entry name" value="Glutathione synthetase ATP-binding domain-like"/>
    <property type="match status" value="1"/>
</dbReference>
<evidence type="ECO:0000259" key="5">
    <source>
        <dbReference type="PROSITE" id="PS51186"/>
    </source>
</evidence>
<dbReference type="CDD" id="cd04301">
    <property type="entry name" value="NAT_SF"/>
    <property type="match status" value="1"/>
</dbReference>
<organism evidence="6 7">
    <name type="scientific">Nitratireductor aquibiodomus</name>
    <dbReference type="NCBI Taxonomy" id="204799"/>
    <lineage>
        <taxon>Bacteria</taxon>
        <taxon>Pseudomonadati</taxon>
        <taxon>Pseudomonadota</taxon>
        <taxon>Alphaproteobacteria</taxon>
        <taxon>Hyphomicrobiales</taxon>
        <taxon>Phyllobacteriaceae</taxon>
        <taxon>Nitratireductor</taxon>
    </lineage>
</organism>
<dbReference type="AlphaFoldDB" id="A0A1H4LW23"/>
<dbReference type="SUPFAM" id="SSF55729">
    <property type="entry name" value="Acyl-CoA N-acyltransferases (Nat)"/>
    <property type="match status" value="1"/>
</dbReference>
<dbReference type="InterPro" id="IPR017534">
    <property type="entry name" value="GNAT-acetyltransferase"/>
</dbReference>
<name>A0A1H4LW23_9HYPH</name>
<dbReference type="Gene3D" id="3.40.630.30">
    <property type="match status" value="1"/>
</dbReference>
<dbReference type="GO" id="GO:0016787">
    <property type="term" value="F:hydrolase activity"/>
    <property type="evidence" value="ECO:0007669"/>
    <property type="project" value="UniProtKB-KW"/>
</dbReference>
<dbReference type="RefSeq" id="WP_090329324.1">
    <property type="nucleotide sequence ID" value="NZ_FNSL01000001.1"/>
</dbReference>
<dbReference type="InterPro" id="IPR013815">
    <property type="entry name" value="ATP_grasp_subdomain_1"/>
</dbReference>
<dbReference type="Pfam" id="PF00583">
    <property type="entry name" value="Acetyltransf_1"/>
    <property type="match status" value="1"/>
</dbReference>
<protein>
    <submittedName>
        <fullName evidence="6">GNAT-family acetyltransferase TIGR03103</fullName>
    </submittedName>
</protein>
<dbReference type="PROSITE" id="PS00690">
    <property type="entry name" value="DEAH_ATP_HELICASE"/>
    <property type="match status" value="1"/>
</dbReference>
<evidence type="ECO:0000256" key="1">
    <source>
        <dbReference type="ARBA" id="ARBA00022801"/>
    </source>
</evidence>
<dbReference type="GO" id="GO:0046872">
    <property type="term" value="F:metal ion binding"/>
    <property type="evidence" value="ECO:0007669"/>
    <property type="project" value="InterPro"/>
</dbReference>
<dbReference type="Gene3D" id="3.30.1490.20">
    <property type="entry name" value="ATP-grasp fold, A domain"/>
    <property type="match status" value="1"/>
</dbReference>
<keyword evidence="7" id="KW-1185">Reference proteome</keyword>
<evidence type="ECO:0000256" key="3">
    <source>
        <dbReference type="SAM" id="MobiDB-lite"/>
    </source>
</evidence>
<keyword evidence="1" id="KW-0378">Hydrolase</keyword>
<evidence type="ECO:0000259" key="4">
    <source>
        <dbReference type="PROSITE" id="PS50975"/>
    </source>
</evidence>
<dbReference type="GO" id="GO:0005737">
    <property type="term" value="C:cytoplasm"/>
    <property type="evidence" value="ECO:0007669"/>
    <property type="project" value="TreeGrafter"/>
</dbReference>
<dbReference type="PROSITE" id="PS51186">
    <property type="entry name" value="GNAT"/>
    <property type="match status" value="1"/>
</dbReference>
<feature type="compositionally biased region" description="Polar residues" evidence="3">
    <location>
        <begin position="32"/>
        <end position="44"/>
    </location>
</feature>
<dbReference type="InterPro" id="IPR016181">
    <property type="entry name" value="Acyl_CoA_acyltransferase"/>
</dbReference>
<feature type="domain" description="N-acetyltransferase" evidence="5">
    <location>
        <begin position="128"/>
        <end position="282"/>
    </location>
</feature>
<keyword evidence="2" id="KW-0067">ATP-binding</keyword>
<dbReference type="NCBIfam" id="TIGR03103">
    <property type="entry name" value="trio_acet_GNAT"/>
    <property type="match status" value="1"/>
</dbReference>
<dbReference type="InterPro" id="IPR002464">
    <property type="entry name" value="DNA/RNA_helicase_DEAH_CS"/>
</dbReference>
<sequence>MAKKEDVALRASRGRSDKALGYRLKRLRSETMKPTSAPVDQSAEQQDRSVSLELGWGRLLFAQTFETNEELAGALQDEGPARRDIAFYIRDPHVLLSMAPQELFLDPSHTYRLDLATYRPSRRQPRGFFIRRLTSEADANAVNAIYQSRGMVTVRPDFFWTNRDSRAVTYFVAEDDQTGDILGTVTGVDHRRVFQDAENGSSLWCLAVDPQCRHAGVGEMLVRRLAEHFAARGAGFMDLSVMHDNDQAIALYEKLGFHRVPVFAVKRKNPINENLFTHPPADFDLLNPYARLIVDEAHRRGVAVDVTDAKGGFFRLSFGGRSIHCRESLSELTSAVAMSICDDKAVTRRVVERAGLIVPEQMEAVDDDGALGAFLKKHGRVVVKPARGEQGKGVAVGLETLDEMKNAIRIARELSDRVLVEACFEGEDLRLVVIDYRLVAAAVRRAPRVVGDGHKTIGELIEKQSRRRAAATGGESRIPIDDETRRCVAALGYELSSVLPEGEEVVVRKTANLHTGGSIHDVTEKVHPDLVKAACTAARAIDIPVVGIDLMVRSPGQPDYVFIEANERPGLANHEPQPTAERFVDLLFPRSGVKSAERALAPRA</sequence>
<proteinExistence type="predicted"/>
<dbReference type="InterPro" id="IPR011761">
    <property type="entry name" value="ATP-grasp"/>
</dbReference>
<dbReference type="PANTHER" id="PTHR21621:SF0">
    <property type="entry name" value="BETA-CITRYLGLUTAMATE SYNTHASE B-RELATED"/>
    <property type="match status" value="1"/>
</dbReference>
<dbReference type="EMBL" id="FNSL01000001">
    <property type="protein sequence ID" value="SEB74422.1"/>
    <property type="molecule type" value="Genomic_DNA"/>
</dbReference>
<evidence type="ECO:0000256" key="2">
    <source>
        <dbReference type="PROSITE-ProRule" id="PRU00409"/>
    </source>
</evidence>
<gene>
    <name evidence="6" type="ORF">SAMN05216452_3007</name>
</gene>
<feature type="region of interest" description="Disordered" evidence="3">
    <location>
        <begin position="24"/>
        <end position="46"/>
    </location>
</feature>
<feature type="domain" description="ATP-grasp" evidence="4">
    <location>
        <begin position="348"/>
        <end position="597"/>
    </location>
</feature>
<dbReference type="InterPro" id="IPR000182">
    <property type="entry name" value="GNAT_dom"/>
</dbReference>
<dbReference type="PANTHER" id="PTHR21621">
    <property type="entry name" value="RIBOSOMAL PROTEIN S6 MODIFICATION PROTEIN"/>
    <property type="match status" value="1"/>
</dbReference>
<dbReference type="GO" id="GO:0005524">
    <property type="term" value="F:ATP binding"/>
    <property type="evidence" value="ECO:0007669"/>
    <property type="project" value="UniProtKB-UniRule"/>
</dbReference>
<reference evidence="7" key="1">
    <citation type="submission" date="2016-10" db="EMBL/GenBank/DDBJ databases">
        <authorList>
            <person name="Varghese N."/>
            <person name="Submissions S."/>
        </authorList>
    </citation>
    <scope>NUCLEOTIDE SEQUENCE [LARGE SCALE GENOMIC DNA]</scope>
    <source>
        <strain evidence="7">ES.061</strain>
    </source>
</reference>
<evidence type="ECO:0000313" key="6">
    <source>
        <dbReference type="EMBL" id="SEB74422.1"/>
    </source>
</evidence>
<evidence type="ECO:0000313" key="7">
    <source>
        <dbReference type="Proteomes" id="UP000199064"/>
    </source>
</evidence>
<dbReference type="PROSITE" id="PS50975">
    <property type="entry name" value="ATP_GRASP"/>
    <property type="match status" value="1"/>
</dbReference>
<dbReference type="Gene3D" id="3.30.470.20">
    <property type="entry name" value="ATP-grasp fold, B domain"/>
    <property type="match status" value="2"/>
</dbReference>
<dbReference type="GO" id="GO:0009432">
    <property type="term" value="P:SOS response"/>
    <property type="evidence" value="ECO:0007669"/>
    <property type="project" value="TreeGrafter"/>
</dbReference>
<keyword evidence="6" id="KW-0808">Transferase</keyword>
<dbReference type="GO" id="GO:0016747">
    <property type="term" value="F:acyltransferase activity, transferring groups other than amino-acyl groups"/>
    <property type="evidence" value="ECO:0007669"/>
    <property type="project" value="InterPro"/>
</dbReference>
<accession>A0A1H4LW23</accession>